<organism evidence="3 4">
    <name type="scientific">Nematostella vectensis</name>
    <name type="common">Starlet sea anemone</name>
    <dbReference type="NCBI Taxonomy" id="45351"/>
    <lineage>
        <taxon>Eukaryota</taxon>
        <taxon>Metazoa</taxon>
        <taxon>Cnidaria</taxon>
        <taxon>Anthozoa</taxon>
        <taxon>Hexacorallia</taxon>
        <taxon>Actiniaria</taxon>
        <taxon>Edwardsiidae</taxon>
        <taxon>Nematostella</taxon>
    </lineage>
</organism>
<proteinExistence type="predicted"/>
<dbReference type="SUPFAM" id="SSF56112">
    <property type="entry name" value="Protein kinase-like (PK-like)"/>
    <property type="match status" value="1"/>
</dbReference>
<dbReference type="InterPro" id="IPR051681">
    <property type="entry name" value="Ser/Thr_Kinases-Pseudokinases"/>
</dbReference>
<dbReference type="STRING" id="45351.A7SDG2"/>
<dbReference type="AlphaFoldDB" id="A7SDG2"/>
<dbReference type="EMBL" id="DS469630">
    <property type="protein sequence ID" value="EDO38218.1"/>
    <property type="molecule type" value="Genomic_DNA"/>
</dbReference>
<feature type="binding site" evidence="1">
    <location>
        <position position="38"/>
    </location>
    <ligand>
        <name>ATP</name>
        <dbReference type="ChEBI" id="CHEBI:30616"/>
    </ligand>
</feature>
<reference evidence="3 4" key="1">
    <citation type="journal article" date="2007" name="Science">
        <title>Sea anemone genome reveals ancestral eumetazoan gene repertoire and genomic organization.</title>
        <authorList>
            <person name="Putnam N.H."/>
            <person name="Srivastava M."/>
            <person name="Hellsten U."/>
            <person name="Dirks B."/>
            <person name="Chapman J."/>
            <person name="Salamov A."/>
            <person name="Terry A."/>
            <person name="Shapiro H."/>
            <person name="Lindquist E."/>
            <person name="Kapitonov V.V."/>
            <person name="Jurka J."/>
            <person name="Genikhovich G."/>
            <person name="Grigoriev I.V."/>
            <person name="Lucas S.M."/>
            <person name="Steele R.E."/>
            <person name="Finnerty J.R."/>
            <person name="Technau U."/>
            <person name="Martindale M.Q."/>
            <person name="Rokhsar D.S."/>
        </authorList>
    </citation>
    <scope>NUCLEOTIDE SEQUENCE [LARGE SCALE GENOMIC DNA]</scope>
    <source>
        <strain evidence="4">CH2 X CH6</strain>
    </source>
</reference>
<dbReference type="PhylomeDB" id="A7SDG2"/>
<keyword evidence="1" id="KW-0067">ATP-binding</keyword>
<dbReference type="InterPro" id="IPR017441">
    <property type="entry name" value="Protein_kinase_ATP_BS"/>
</dbReference>
<dbReference type="eggNOG" id="KOG0192">
    <property type="taxonomic scope" value="Eukaryota"/>
</dbReference>
<keyword evidence="1" id="KW-0547">Nucleotide-binding</keyword>
<protein>
    <recommendedName>
        <fullName evidence="2">Protein kinase domain-containing protein</fullName>
    </recommendedName>
</protein>
<dbReference type="GO" id="GO:0004672">
    <property type="term" value="F:protein kinase activity"/>
    <property type="evidence" value="ECO:0007669"/>
    <property type="project" value="InterPro"/>
</dbReference>
<dbReference type="Gene3D" id="1.10.510.10">
    <property type="entry name" value="Transferase(Phosphotransferase) domain 1"/>
    <property type="match status" value="1"/>
</dbReference>
<evidence type="ECO:0000259" key="2">
    <source>
        <dbReference type="PROSITE" id="PS50011"/>
    </source>
</evidence>
<name>A7SDG2_NEMVE</name>
<feature type="domain" description="Protein kinase" evidence="2">
    <location>
        <begin position="11"/>
        <end position="221"/>
    </location>
</feature>
<dbReference type="PROSITE" id="PS50011">
    <property type="entry name" value="PROTEIN_KINASE_DOM"/>
    <property type="match status" value="1"/>
</dbReference>
<keyword evidence="4" id="KW-1185">Reference proteome</keyword>
<dbReference type="HOGENOM" id="CLU_000288_7_35_1"/>
<gene>
    <name evidence="3" type="ORF">NEMVEDRAFT_v1g72008</name>
</gene>
<dbReference type="PANTHER" id="PTHR44329">
    <property type="entry name" value="SERINE/THREONINE-PROTEIN KINASE TNNI3K-RELATED"/>
    <property type="match status" value="1"/>
</dbReference>
<feature type="non-terminal residue" evidence="3">
    <location>
        <position position="221"/>
    </location>
</feature>
<dbReference type="KEGG" id="nve:5509797"/>
<sequence length="221" mass="24462">FAGSEMGQGNVRFLEELGRGSYGVVHKAKYEGNLVAAKRLHPTLLESGPIERGALLAKFRRECELLEALNHPNVVRLITVIYEGNKPPILITELCDCDLSSFIKDSKSKPKLLLEEVVTIMLDVANGLNYLHTRIQPTIHRDLCPKNILIVKKDSVITAKITDVGLAKMAKMNTFQSPVPGTQKYMAPETFVFAATNSAIYGPEIDIFSFGMTMLETILGR</sequence>
<dbReference type="InterPro" id="IPR011009">
    <property type="entry name" value="Kinase-like_dom_sf"/>
</dbReference>
<dbReference type="InterPro" id="IPR000719">
    <property type="entry name" value="Prot_kinase_dom"/>
</dbReference>
<dbReference type="InParanoid" id="A7SDG2"/>
<dbReference type="Proteomes" id="UP000001593">
    <property type="component" value="Unassembled WGS sequence"/>
</dbReference>
<accession>A7SDG2</accession>
<evidence type="ECO:0000313" key="4">
    <source>
        <dbReference type="Proteomes" id="UP000001593"/>
    </source>
</evidence>
<dbReference type="OrthoDB" id="5987180at2759"/>
<dbReference type="Pfam" id="PF00069">
    <property type="entry name" value="Pkinase"/>
    <property type="match status" value="1"/>
</dbReference>
<evidence type="ECO:0000313" key="3">
    <source>
        <dbReference type="EMBL" id="EDO38218.1"/>
    </source>
</evidence>
<feature type="non-terminal residue" evidence="3">
    <location>
        <position position="1"/>
    </location>
</feature>
<dbReference type="PROSITE" id="PS00107">
    <property type="entry name" value="PROTEIN_KINASE_ATP"/>
    <property type="match status" value="1"/>
</dbReference>
<dbReference type="OMA" id="YLHTRIQ"/>
<evidence type="ECO:0000256" key="1">
    <source>
        <dbReference type="PROSITE-ProRule" id="PRU10141"/>
    </source>
</evidence>
<dbReference type="PIRSF" id="PIRSF000654">
    <property type="entry name" value="Integrin-linked_kinase"/>
    <property type="match status" value="1"/>
</dbReference>
<dbReference type="GO" id="GO:0005524">
    <property type="term" value="F:ATP binding"/>
    <property type="evidence" value="ECO:0007669"/>
    <property type="project" value="UniProtKB-UniRule"/>
</dbReference>